<accession>A0A8S5L970</accession>
<keyword evidence="1" id="KW-1133">Transmembrane helix</keyword>
<evidence type="ECO:0000256" key="1">
    <source>
        <dbReference type="SAM" id="Phobius"/>
    </source>
</evidence>
<feature type="transmembrane region" description="Helical" evidence="1">
    <location>
        <begin position="6"/>
        <end position="26"/>
    </location>
</feature>
<dbReference type="EMBL" id="BK014660">
    <property type="protein sequence ID" value="DAD66425.1"/>
    <property type="molecule type" value="Genomic_DNA"/>
</dbReference>
<name>A0A8S5L970_9CAUD</name>
<keyword evidence="1" id="KW-0472">Membrane</keyword>
<reference evidence="2" key="1">
    <citation type="journal article" date="2021" name="Proc. Natl. Acad. Sci. U.S.A.">
        <title>A Catalog of Tens of Thousands of Viruses from Human Metagenomes Reveals Hidden Associations with Chronic Diseases.</title>
        <authorList>
            <person name="Tisza M.J."/>
            <person name="Buck C.B."/>
        </authorList>
    </citation>
    <scope>NUCLEOTIDE SEQUENCE</scope>
    <source>
        <strain evidence="2">CtSyg22</strain>
    </source>
</reference>
<evidence type="ECO:0000313" key="2">
    <source>
        <dbReference type="EMBL" id="DAD66425.1"/>
    </source>
</evidence>
<organism evidence="2">
    <name type="scientific">Myoviridae sp. ctSyg22</name>
    <dbReference type="NCBI Taxonomy" id="2823545"/>
    <lineage>
        <taxon>Viruses</taxon>
        <taxon>Duplodnaviria</taxon>
        <taxon>Heunggongvirae</taxon>
        <taxon>Uroviricota</taxon>
        <taxon>Caudoviricetes</taxon>
    </lineage>
</organism>
<proteinExistence type="predicted"/>
<keyword evidence="1" id="KW-0812">Transmembrane</keyword>
<protein>
    <submittedName>
        <fullName evidence="2">Uncharacterized protein</fullName>
    </submittedName>
</protein>
<sequence>MKLKSFVTFLNIISFYFSTPGFNYIVNNNFYKPFFVLSLDKL</sequence>